<dbReference type="EMBL" id="AXCR01000010">
    <property type="protein sequence ID" value="KJR83346.1"/>
    <property type="molecule type" value="Genomic_DNA"/>
</dbReference>
<reference evidence="2 3" key="1">
    <citation type="journal article" date="2014" name="BMC Genomics">
        <title>Comparative genomics of the major fungal agents of human and animal Sporotrichosis: Sporothrix schenckii and Sporothrix brasiliensis.</title>
        <authorList>
            <person name="Teixeira M.M."/>
            <person name="de Almeida L.G."/>
            <person name="Kubitschek-Barreira P."/>
            <person name="Alves F.L."/>
            <person name="Kioshima E.S."/>
            <person name="Abadio A.K."/>
            <person name="Fernandes L."/>
            <person name="Derengowski L.S."/>
            <person name="Ferreira K.S."/>
            <person name="Souza R.C."/>
            <person name="Ruiz J.C."/>
            <person name="de Andrade N.C."/>
            <person name="Paes H.C."/>
            <person name="Nicola A.M."/>
            <person name="Albuquerque P."/>
            <person name="Gerber A.L."/>
            <person name="Martins V.P."/>
            <person name="Peconick L.D."/>
            <person name="Neto A.V."/>
            <person name="Chaucanez C.B."/>
            <person name="Silva P.A."/>
            <person name="Cunha O.L."/>
            <person name="de Oliveira F.F."/>
            <person name="dos Santos T.C."/>
            <person name="Barros A.L."/>
            <person name="Soares M.A."/>
            <person name="de Oliveira L.M."/>
            <person name="Marini M.M."/>
            <person name="Villalobos-Duno H."/>
            <person name="Cunha M.M."/>
            <person name="de Hoog S."/>
            <person name="da Silveira J.F."/>
            <person name="Henrissat B."/>
            <person name="Nino-Vega G.A."/>
            <person name="Cisalpino P.S."/>
            <person name="Mora-Montes H.M."/>
            <person name="Almeida S.R."/>
            <person name="Stajich J.E."/>
            <person name="Lopes-Bezerra L.M."/>
            <person name="Vasconcelos A.T."/>
            <person name="Felipe M.S."/>
        </authorList>
    </citation>
    <scope>NUCLEOTIDE SEQUENCE [LARGE SCALE GENOMIC DNA]</scope>
    <source>
        <strain evidence="2 3">1099-18</strain>
    </source>
</reference>
<evidence type="ECO:0000313" key="2">
    <source>
        <dbReference type="EMBL" id="KJR83346.1"/>
    </source>
</evidence>
<name>A0A0F2M577_SPOSC</name>
<dbReference type="GeneID" id="27666768"/>
<feature type="region of interest" description="Disordered" evidence="1">
    <location>
        <begin position="84"/>
        <end position="110"/>
    </location>
</feature>
<feature type="compositionally biased region" description="Polar residues" evidence="1">
    <location>
        <begin position="86"/>
        <end position="96"/>
    </location>
</feature>
<dbReference type="VEuPathDB" id="FungiDB:SPSK_04693"/>
<organism evidence="2 3">
    <name type="scientific">Sporothrix schenckii 1099-18</name>
    <dbReference type="NCBI Taxonomy" id="1397361"/>
    <lineage>
        <taxon>Eukaryota</taxon>
        <taxon>Fungi</taxon>
        <taxon>Dikarya</taxon>
        <taxon>Ascomycota</taxon>
        <taxon>Pezizomycotina</taxon>
        <taxon>Sordariomycetes</taxon>
        <taxon>Sordariomycetidae</taxon>
        <taxon>Ophiostomatales</taxon>
        <taxon>Ophiostomataceae</taxon>
        <taxon>Sporothrix</taxon>
    </lineage>
</organism>
<evidence type="ECO:0000313" key="3">
    <source>
        <dbReference type="Proteomes" id="UP000033710"/>
    </source>
</evidence>
<dbReference type="KEGG" id="ssck:SPSK_04693"/>
<sequence>MVQTLQENVLDVQNLLDDLQTTPAAMPASATPLSSFMAQQPGTQAGSRLSQHTTASFESWSNLRDTSRTTVTMRFQGHIAAFATQARPSSRTSHGTPYNGLVPRKTRLGT</sequence>
<protein>
    <submittedName>
        <fullName evidence="2">Uncharacterized protein</fullName>
    </submittedName>
</protein>
<comment type="caution">
    <text evidence="2">The sequence shown here is derived from an EMBL/GenBank/DDBJ whole genome shotgun (WGS) entry which is preliminary data.</text>
</comment>
<reference evidence="2 3" key="2">
    <citation type="journal article" date="2015" name="Eukaryot. Cell">
        <title>Asexual propagation of a virulent clone complex in a human and feline outbreak of sporotrichosis.</title>
        <authorList>
            <person name="Teixeira Mde M."/>
            <person name="Rodrigues A.M."/>
            <person name="Tsui C.K."/>
            <person name="de Almeida L.G."/>
            <person name="Van Diepeningen A.D."/>
            <person name="van den Ende B.G."/>
            <person name="Fernandes G.F."/>
            <person name="Kano R."/>
            <person name="Hamelin R.C."/>
            <person name="Lopes-Bezerra L.M."/>
            <person name="Vasconcelos A.T."/>
            <person name="de Hoog S."/>
            <person name="de Camargo Z.P."/>
            <person name="Felipe M.S."/>
        </authorList>
    </citation>
    <scope>NUCLEOTIDE SEQUENCE [LARGE SCALE GENOMIC DNA]</scope>
    <source>
        <strain evidence="2 3">1099-18</strain>
    </source>
</reference>
<evidence type="ECO:0000256" key="1">
    <source>
        <dbReference type="SAM" id="MobiDB-lite"/>
    </source>
</evidence>
<gene>
    <name evidence="2" type="ORF">SPSK_04693</name>
</gene>
<accession>A0A0F2M577</accession>
<dbReference type="Proteomes" id="UP000033710">
    <property type="component" value="Unassembled WGS sequence"/>
</dbReference>
<proteinExistence type="predicted"/>
<dbReference type="AlphaFoldDB" id="A0A0F2M577"/>
<dbReference type="RefSeq" id="XP_016586022.1">
    <property type="nucleotide sequence ID" value="XM_016731491.1"/>
</dbReference>